<dbReference type="InterPro" id="IPR036259">
    <property type="entry name" value="MFS_trans_sf"/>
</dbReference>
<comment type="subcellular location">
    <subcellularLocation>
        <location evidence="8">Cell inner membrane</location>
        <topology evidence="8">Multi-pass membrane protein</topology>
    </subcellularLocation>
    <subcellularLocation>
        <location evidence="1">Cell membrane</location>
        <topology evidence="1">Multi-pass membrane protein</topology>
    </subcellularLocation>
</comment>
<keyword evidence="7 8" id="KW-0472">Membrane</keyword>
<dbReference type="NCBIfam" id="NF009048">
    <property type="entry name" value="PRK12382.1"/>
    <property type="match status" value="1"/>
</dbReference>
<evidence type="ECO:0000256" key="8">
    <source>
        <dbReference type="HAMAP-Rule" id="MF_02091"/>
    </source>
</evidence>
<dbReference type="InterPro" id="IPR050171">
    <property type="entry name" value="MFS_Transporters"/>
</dbReference>
<dbReference type="PANTHER" id="PTHR23517:SF1">
    <property type="match status" value="1"/>
</dbReference>
<name>A0A443IB10_9GAMM</name>
<feature type="transmembrane region" description="Helical" evidence="8">
    <location>
        <begin position="87"/>
        <end position="106"/>
    </location>
</feature>
<evidence type="ECO:0000259" key="9">
    <source>
        <dbReference type="PROSITE" id="PS50850"/>
    </source>
</evidence>
<gene>
    <name evidence="10" type="ORF">ED28_14195</name>
</gene>
<keyword evidence="5 8" id="KW-0812">Transmembrane</keyword>
<protein>
    <recommendedName>
        <fullName evidence="8">Uncharacterized MFS-type transporter ED28_14195</fullName>
    </recommendedName>
</protein>
<dbReference type="GO" id="GO:0022857">
    <property type="term" value="F:transmembrane transporter activity"/>
    <property type="evidence" value="ECO:0007669"/>
    <property type="project" value="UniProtKB-UniRule"/>
</dbReference>
<evidence type="ECO:0000256" key="7">
    <source>
        <dbReference type="ARBA" id="ARBA00023136"/>
    </source>
</evidence>
<dbReference type="Gene3D" id="1.20.1250.20">
    <property type="entry name" value="MFS general substrate transporter like domains"/>
    <property type="match status" value="1"/>
</dbReference>
<organism evidence="10 11">
    <name type="scientific">[Pantoea] beijingensis</name>
    <dbReference type="NCBI Taxonomy" id="1324864"/>
    <lineage>
        <taxon>Bacteria</taxon>
        <taxon>Pseudomonadati</taxon>
        <taxon>Pseudomonadota</taxon>
        <taxon>Gammaproteobacteria</taxon>
        <taxon>Enterobacterales</taxon>
        <taxon>Erwiniaceae</taxon>
        <taxon>Erwinia</taxon>
    </lineage>
</organism>
<feature type="transmembrane region" description="Helical" evidence="8">
    <location>
        <begin position="48"/>
        <end position="66"/>
    </location>
</feature>
<accession>A0A443IB10</accession>
<keyword evidence="11" id="KW-1185">Reference proteome</keyword>
<feature type="transmembrane region" description="Helical" evidence="8">
    <location>
        <begin position="21"/>
        <end position="42"/>
    </location>
</feature>
<feature type="transmembrane region" description="Helical" evidence="8">
    <location>
        <begin position="281"/>
        <end position="299"/>
    </location>
</feature>
<comment type="similarity">
    <text evidence="8">Belongs to the major facilitator superfamily. YfcJ family.</text>
</comment>
<dbReference type="PROSITE" id="PS50850">
    <property type="entry name" value="MFS"/>
    <property type="match status" value="1"/>
</dbReference>
<evidence type="ECO:0000256" key="4">
    <source>
        <dbReference type="ARBA" id="ARBA00022519"/>
    </source>
</evidence>
<dbReference type="NCBIfam" id="NF003477">
    <property type="entry name" value="PRK05122.1"/>
    <property type="match status" value="1"/>
</dbReference>
<dbReference type="Pfam" id="PF07690">
    <property type="entry name" value="MFS_1"/>
    <property type="match status" value="1"/>
</dbReference>
<dbReference type="SUPFAM" id="SSF103473">
    <property type="entry name" value="MFS general substrate transporter"/>
    <property type="match status" value="1"/>
</dbReference>
<feature type="transmembrane region" description="Helical" evidence="8">
    <location>
        <begin position="249"/>
        <end position="269"/>
    </location>
</feature>
<feature type="domain" description="Major facilitator superfamily (MFS) profile" evidence="9">
    <location>
        <begin position="169"/>
        <end position="397"/>
    </location>
</feature>
<evidence type="ECO:0000256" key="1">
    <source>
        <dbReference type="ARBA" id="ARBA00004651"/>
    </source>
</evidence>
<evidence type="ECO:0000313" key="10">
    <source>
        <dbReference type="EMBL" id="RWR01279.1"/>
    </source>
</evidence>
<comment type="caution">
    <text evidence="10">The sequence shown here is derived from an EMBL/GenBank/DDBJ whole genome shotgun (WGS) entry which is preliminary data.</text>
</comment>
<dbReference type="InterPro" id="IPR020846">
    <property type="entry name" value="MFS_dom"/>
</dbReference>
<dbReference type="RefSeq" id="WP_128178710.1">
    <property type="nucleotide sequence ID" value="NZ_CP071409.1"/>
</dbReference>
<proteinExistence type="inferred from homology"/>
<keyword evidence="6 8" id="KW-1133">Transmembrane helix</keyword>
<dbReference type="HAMAP" id="MF_02091">
    <property type="entry name" value="MFS_YfcJ"/>
    <property type="match status" value="1"/>
</dbReference>
<keyword evidence="2 8" id="KW-0813">Transport</keyword>
<feature type="transmembrane region" description="Helical" evidence="8">
    <location>
        <begin position="210"/>
        <end position="243"/>
    </location>
</feature>
<sequence>MSHSVTDNKQSENTAPFASTVIAVFLTYLTVGLPLPVIPLFVHHQLGLNNVMVGVAVGIQFLATVLTRSYAGRLADQRGAKRSTLQGMIACALAGGAYTLAVLLPVDVITRFVLLLLGRLILGFGESQLLTGNLTWGLGLMGPHRSGLVMSWNGMAIFGALAAGAPIGLLLYSHWGFLALGISTMILPLVAMLANVWVRSVAPHGGERPTLWRIVGLIWQPGLGLALQGVGFAVIGTFVSLYFHVQQWGNAGFALTAFGGAFVLVRVLFSGMPDRFGGVRVALVSLLIEGCGLLLLGYAPDASSALAGAALTGCGCSLVFPALGVEVVKRVPPQVRGTALGGYAAFQDIAYGISGPIAGLLATSAGYGAVFIAGACAAAAGIIVILLFFRNQPRRRE</sequence>
<dbReference type="Proteomes" id="UP000288794">
    <property type="component" value="Unassembled WGS sequence"/>
</dbReference>
<dbReference type="EMBL" id="JMEE01000038">
    <property type="protein sequence ID" value="RWR01279.1"/>
    <property type="molecule type" value="Genomic_DNA"/>
</dbReference>
<dbReference type="PANTHER" id="PTHR23517">
    <property type="entry name" value="RESISTANCE PROTEIN MDTM, PUTATIVE-RELATED-RELATED"/>
    <property type="match status" value="1"/>
</dbReference>
<evidence type="ECO:0000256" key="2">
    <source>
        <dbReference type="ARBA" id="ARBA00022448"/>
    </source>
</evidence>
<dbReference type="CDD" id="cd17489">
    <property type="entry name" value="MFS_YfcJ_like"/>
    <property type="match status" value="1"/>
</dbReference>
<feature type="transmembrane region" description="Helical" evidence="8">
    <location>
        <begin position="367"/>
        <end position="389"/>
    </location>
</feature>
<evidence type="ECO:0000256" key="5">
    <source>
        <dbReference type="ARBA" id="ARBA00022692"/>
    </source>
</evidence>
<dbReference type="InterPro" id="IPR011701">
    <property type="entry name" value="MFS"/>
</dbReference>
<keyword evidence="3 8" id="KW-1003">Cell membrane</keyword>
<dbReference type="AlphaFoldDB" id="A0A443IB10"/>
<evidence type="ECO:0000256" key="3">
    <source>
        <dbReference type="ARBA" id="ARBA00022475"/>
    </source>
</evidence>
<feature type="transmembrane region" description="Helical" evidence="8">
    <location>
        <begin position="177"/>
        <end position="198"/>
    </location>
</feature>
<dbReference type="GO" id="GO:0005886">
    <property type="term" value="C:plasma membrane"/>
    <property type="evidence" value="ECO:0007669"/>
    <property type="project" value="UniProtKB-SubCell"/>
</dbReference>
<dbReference type="InterPro" id="IPR037541">
    <property type="entry name" value="MFS_YfcJ"/>
</dbReference>
<feature type="transmembrane region" description="Helical" evidence="8">
    <location>
        <begin position="340"/>
        <end position="361"/>
    </location>
</feature>
<evidence type="ECO:0000313" key="11">
    <source>
        <dbReference type="Proteomes" id="UP000288794"/>
    </source>
</evidence>
<reference evidence="10 11" key="1">
    <citation type="submission" date="2014-04" db="EMBL/GenBank/DDBJ databases">
        <title>Draft genome sequence of Pantoea beijingensis strain LMG 27579, an emerging pathogen to Pleurotus eryngii with potential industrial application.</title>
        <authorList>
            <person name="Xu F."/>
            <person name="Liu Y."/>
            <person name="Wang S."/>
            <person name="Yin Y."/>
            <person name="Ma Y."/>
            <person name="Zhao S."/>
            <person name="Rong C."/>
        </authorList>
    </citation>
    <scope>NUCLEOTIDE SEQUENCE [LARGE SCALE GENOMIC DNA]</scope>
    <source>
        <strain evidence="10 11">LMG 27579</strain>
    </source>
</reference>
<feature type="transmembrane region" description="Helical" evidence="8">
    <location>
        <begin position="148"/>
        <end position="171"/>
    </location>
</feature>
<feature type="transmembrane region" description="Helical" evidence="8">
    <location>
        <begin position="305"/>
        <end position="328"/>
    </location>
</feature>
<feature type="transmembrane region" description="Helical" evidence="8">
    <location>
        <begin position="112"/>
        <end position="136"/>
    </location>
</feature>
<keyword evidence="4 8" id="KW-0997">Cell inner membrane</keyword>
<evidence type="ECO:0000256" key="6">
    <source>
        <dbReference type="ARBA" id="ARBA00022989"/>
    </source>
</evidence>